<name>A0AA38LRJ0_9TREE</name>
<accession>A0AA38LRJ0</accession>
<organism evidence="3 4">
    <name type="scientific">Dioszegia hungarica</name>
    <dbReference type="NCBI Taxonomy" id="4972"/>
    <lineage>
        <taxon>Eukaryota</taxon>
        <taxon>Fungi</taxon>
        <taxon>Dikarya</taxon>
        <taxon>Basidiomycota</taxon>
        <taxon>Agaricomycotina</taxon>
        <taxon>Tremellomycetes</taxon>
        <taxon>Tremellales</taxon>
        <taxon>Bulleribasidiaceae</taxon>
        <taxon>Dioszegia</taxon>
    </lineage>
</organism>
<dbReference type="RefSeq" id="XP_052942235.1">
    <property type="nucleotide sequence ID" value="XM_053091254.1"/>
</dbReference>
<sequence>MMAFALTRSRRAQELPGVTQYTAQSPAWPRNSDRDLPRQITISGPTPNPDLAPEGQASATIATKGQLAIDEPAAATAQMSADPVRGKSGNAHKRRYSIYSADLKEDFDDVFDSAQPASNGLPLAFCPELQAIPSQEGLTDALLIETLHRELWQRRAKLLVIKVNKTMKTCASAAATEAREVGSQISDLQAQIQDLHASNTSLTVSAEEMSTTHDRLVEKFGQLKKHLGVVEADLRQMEIDNTGLLTKIRTLESTIEAHRSDTGIRTREAEAAAKVKAAELDVKVADGKTKAAEKTAKAAEVKAKAAEVKAKAADTKAKTAQKKIKEGEVKLKEVEKVNRDLKAANQDFLAQAEVDASKKAELMGQLALLRREMRL</sequence>
<feature type="region of interest" description="Disordered" evidence="2">
    <location>
        <begin position="72"/>
        <end position="91"/>
    </location>
</feature>
<feature type="coiled-coil region" evidence="1">
    <location>
        <begin position="289"/>
        <end position="351"/>
    </location>
</feature>
<evidence type="ECO:0000256" key="2">
    <source>
        <dbReference type="SAM" id="MobiDB-lite"/>
    </source>
</evidence>
<dbReference type="EMBL" id="JAKWFO010000014">
    <property type="protein sequence ID" value="KAI9632458.1"/>
    <property type="molecule type" value="Genomic_DNA"/>
</dbReference>
<dbReference type="AlphaFoldDB" id="A0AA38LRJ0"/>
<feature type="region of interest" description="Disordered" evidence="2">
    <location>
        <begin position="14"/>
        <end position="55"/>
    </location>
</feature>
<proteinExistence type="predicted"/>
<gene>
    <name evidence="3" type="ORF">MKK02DRAFT_40761</name>
</gene>
<dbReference type="Proteomes" id="UP001164286">
    <property type="component" value="Unassembled WGS sequence"/>
</dbReference>
<evidence type="ECO:0000256" key="1">
    <source>
        <dbReference type="SAM" id="Coils"/>
    </source>
</evidence>
<keyword evidence="1" id="KW-0175">Coiled coil</keyword>
<comment type="caution">
    <text evidence="3">The sequence shown here is derived from an EMBL/GenBank/DDBJ whole genome shotgun (WGS) entry which is preliminary data.</text>
</comment>
<reference evidence="3" key="1">
    <citation type="journal article" date="2022" name="G3 (Bethesda)">
        <title>High quality genome of the basidiomycete yeast Dioszegia hungarica PDD-24b-2 isolated from cloud water.</title>
        <authorList>
            <person name="Jarrige D."/>
            <person name="Haridas S."/>
            <person name="Bleykasten-Grosshans C."/>
            <person name="Joly M."/>
            <person name="Nadalig T."/>
            <person name="Sancelme M."/>
            <person name="Vuilleumier S."/>
            <person name="Grigoriev I.V."/>
            <person name="Amato P."/>
            <person name="Bringel F."/>
        </authorList>
    </citation>
    <scope>NUCLEOTIDE SEQUENCE</scope>
    <source>
        <strain evidence="3">PDD-24b-2</strain>
    </source>
</reference>
<dbReference type="GeneID" id="77730459"/>
<dbReference type="SUPFAM" id="SSF57997">
    <property type="entry name" value="Tropomyosin"/>
    <property type="match status" value="1"/>
</dbReference>
<evidence type="ECO:0000313" key="3">
    <source>
        <dbReference type="EMBL" id="KAI9632458.1"/>
    </source>
</evidence>
<protein>
    <submittedName>
        <fullName evidence="3">Uncharacterized protein</fullName>
    </submittedName>
</protein>
<evidence type="ECO:0000313" key="4">
    <source>
        <dbReference type="Proteomes" id="UP001164286"/>
    </source>
</evidence>
<keyword evidence="4" id="KW-1185">Reference proteome</keyword>